<dbReference type="InterPro" id="IPR006797">
    <property type="entry name" value="PRELI/MSF1_dom"/>
</dbReference>
<evidence type="ECO:0000313" key="3">
    <source>
        <dbReference type="Proteomes" id="UP000314982"/>
    </source>
</evidence>
<feature type="domain" description="PRELI/MSF1" evidence="1">
    <location>
        <begin position="1"/>
        <end position="90"/>
    </location>
</feature>
<reference evidence="2" key="2">
    <citation type="submission" date="2025-08" db="UniProtKB">
        <authorList>
            <consortium name="Ensembl"/>
        </authorList>
    </citation>
    <scope>IDENTIFICATION</scope>
</reference>
<keyword evidence="3" id="KW-1185">Reference proteome</keyword>
<dbReference type="STRING" id="62062.ENSHHUP00000006181"/>
<evidence type="ECO:0000259" key="1">
    <source>
        <dbReference type="PROSITE" id="PS50904"/>
    </source>
</evidence>
<reference evidence="2" key="3">
    <citation type="submission" date="2025-09" db="UniProtKB">
        <authorList>
            <consortium name="Ensembl"/>
        </authorList>
    </citation>
    <scope>IDENTIFICATION</scope>
</reference>
<dbReference type="PROSITE" id="PS50904">
    <property type="entry name" value="PRELI_MSF1"/>
    <property type="match status" value="1"/>
</dbReference>
<reference evidence="3" key="1">
    <citation type="submission" date="2018-06" db="EMBL/GenBank/DDBJ databases">
        <title>Genome assembly of Danube salmon.</title>
        <authorList>
            <person name="Macqueen D.J."/>
            <person name="Gundappa M.K."/>
        </authorList>
    </citation>
    <scope>NUCLEOTIDE SEQUENCE [LARGE SCALE GENOMIC DNA]</scope>
</reference>
<sequence>MGRYFVNEIKSAWEQVVSAFWQRYPNPFRGDTLQLATEHDDMKQNITTLVFPNLLPRWTERVFPNLLPHTLITHKHTQWMASLTQININK</sequence>
<organism evidence="2 3">
    <name type="scientific">Hucho hucho</name>
    <name type="common">huchen</name>
    <dbReference type="NCBI Taxonomy" id="62062"/>
    <lineage>
        <taxon>Eukaryota</taxon>
        <taxon>Metazoa</taxon>
        <taxon>Chordata</taxon>
        <taxon>Craniata</taxon>
        <taxon>Vertebrata</taxon>
        <taxon>Euteleostomi</taxon>
        <taxon>Actinopterygii</taxon>
        <taxon>Neopterygii</taxon>
        <taxon>Teleostei</taxon>
        <taxon>Protacanthopterygii</taxon>
        <taxon>Salmoniformes</taxon>
        <taxon>Salmonidae</taxon>
        <taxon>Salmoninae</taxon>
        <taxon>Hucho</taxon>
    </lineage>
</organism>
<dbReference type="Ensembl" id="ENSHHUT00000006364.1">
    <property type="protein sequence ID" value="ENSHHUP00000006181.1"/>
    <property type="gene ID" value="ENSHHUG00000003809.1"/>
</dbReference>
<proteinExistence type="predicted"/>
<protein>
    <recommendedName>
        <fullName evidence="1">PRELI/MSF1 domain-containing protein</fullName>
    </recommendedName>
</protein>
<dbReference type="AlphaFoldDB" id="A0A4W5K2J1"/>
<name>A0A4W5K2J1_9TELE</name>
<accession>A0A4W5K2J1</accession>
<dbReference type="Proteomes" id="UP000314982">
    <property type="component" value="Unassembled WGS sequence"/>
</dbReference>
<evidence type="ECO:0000313" key="2">
    <source>
        <dbReference type="Ensembl" id="ENSHHUP00000006181.1"/>
    </source>
</evidence>